<dbReference type="Gene3D" id="2.130.10.10">
    <property type="entry name" value="YVTN repeat-like/Quinoprotein amine dehydrogenase"/>
    <property type="match status" value="1"/>
</dbReference>
<dbReference type="PANTHER" id="PTHR19858:SF0">
    <property type="entry name" value="PERIODIC TRYPTOPHAN PROTEIN 2 HOMOLOG"/>
    <property type="match status" value="1"/>
</dbReference>
<dbReference type="GO" id="GO:0034388">
    <property type="term" value="C:Pwp2p-containing subcomplex of 90S preribosome"/>
    <property type="evidence" value="ECO:0007669"/>
    <property type="project" value="TreeGrafter"/>
</dbReference>
<dbReference type="GO" id="GO:0032040">
    <property type="term" value="C:small-subunit processome"/>
    <property type="evidence" value="ECO:0007669"/>
    <property type="project" value="TreeGrafter"/>
</dbReference>
<dbReference type="InterPro" id="IPR027145">
    <property type="entry name" value="PWP2"/>
</dbReference>
<dbReference type="SUPFAM" id="SSF82171">
    <property type="entry name" value="DPP6 N-terminal domain-like"/>
    <property type="match status" value="1"/>
</dbReference>
<dbReference type="WBParaSite" id="nRc.2.0.1.t40184-RA">
    <property type="protein sequence ID" value="nRc.2.0.1.t40184-RA"/>
    <property type="gene ID" value="nRc.2.0.1.g40184"/>
</dbReference>
<dbReference type="Proteomes" id="UP000887565">
    <property type="component" value="Unplaced"/>
</dbReference>
<keyword evidence="1" id="KW-1185">Reference proteome</keyword>
<dbReference type="OMA" id="YPVISAY"/>
<dbReference type="GO" id="GO:0000462">
    <property type="term" value="P:maturation of SSU-rRNA from tricistronic rRNA transcript (SSU-rRNA, 5.8S rRNA, LSU-rRNA)"/>
    <property type="evidence" value="ECO:0007669"/>
    <property type="project" value="TreeGrafter"/>
</dbReference>
<organism evidence="1 2">
    <name type="scientific">Romanomermis culicivorax</name>
    <name type="common">Nematode worm</name>
    <dbReference type="NCBI Taxonomy" id="13658"/>
    <lineage>
        <taxon>Eukaryota</taxon>
        <taxon>Metazoa</taxon>
        <taxon>Ecdysozoa</taxon>
        <taxon>Nematoda</taxon>
        <taxon>Enoplea</taxon>
        <taxon>Dorylaimia</taxon>
        <taxon>Mermithida</taxon>
        <taxon>Mermithoidea</taxon>
        <taxon>Mermithidae</taxon>
        <taxon>Romanomermis</taxon>
    </lineage>
</organism>
<evidence type="ECO:0000313" key="2">
    <source>
        <dbReference type="WBParaSite" id="nRc.2.0.1.t40184-RA"/>
    </source>
</evidence>
<reference evidence="2" key="1">
    <citation type="submission" date="2022-11" db="UniProtKB">
        <authorList>
            <consortium name="WormBaseParasite"/>
        </authorList>
    </citation>
    <scope>IDENTIFICATION</scope>
</reference>
<dbReference type="Pfam" id="PF00400">
    <property type="entry name" value="WD40"/>
    <property type="match status" value="1"/>
</dbReference>
<dbReference type="GO" id="GO:0000028">
    <property type="term" value="P:ribosomal small subunit assembly"/>
    <property type="evidence" value="ECO:0007669"/>
    <property type="project" value="TreeGrafter"/>
</dbReference>
<accession>A0A915KP00</accession>
<evidence type="ECO:0000313" key="1">
    <source>
        <dbReference type="Proteomes" id="UP000887565"/>
    </source>
</evidence>
<dbReference type="InterPro" id="IPR001680">
    <property type="entry name" value="WD40_rpt"/>
</dbReference>
<dbReference type="PANTHER" id="PTHR19858">
    <property type="entry name" value="WD40 REPEAT PROTEIN"/>
    <property type="match status" value="1"/>
</dbReference>
<dbReference type="InterPro" id="IPR015943">
    <property type="entry name" value="WD40/YVTN_repeat-like_dom_sf"/>
</dbReference>
<proteinExistence type="predicted"/>
<dbReference type="AlphaFoldDB" id="A0A915KP00"/>
<protein>
    <submittedName>
        <fullName evidence="2">Uncharacterized protein</fullName>
    </submittedName>
</protein>
<sequence length="238" mass="26692">MKHGVELKSQLICNNQLTVCSFPFEKLFNLQNIQAMKLNYKFSNLVGTVYRKGNVLFTPDGDTVISPVGNKVTFYNLKEHKSSTLSVESSFDIICIALGTGGNSLLIFDESGEGYYVNLASSTVIHRHSFFKIVKICKFSPDSQFFVVCRDSDALLFKAPGPQTGHYNPFFLDRTYALAHDSIITLDWSHDSKFFVCGSLDSGVRVCATKRYKNIYVYNLSGHSSAIVGCFFEDKTYD</sequence>
<name>A0A915KP00_ROMCU</name>